<dbReference type="SUPFAM" id="SSF51569">
    <property type="entry name" value="Aldolase"/>
    <property type="match status" value="1"/>
</dbReference>
<name>A0A146M8J9_LYGHE</name>
<comment type="pathway">
    <text evidence="1">Porphyrin-containing compound metabolism; protoporphyrin-IX biosynthesis; coproporphyrinogen-III from 5-aminolevulinate: step 1/4.</text>
</comment>
<accession>A0A146M8J9</accession>
<gene>
    <name evidence="11" type="primary">ALAD_0</name>
    <name evidence="10" type="synonym">ALAD_1</name>
    <name evidence="10" type="ORF">g.14583</name>
    <name evidence="11" type="ORF">g.14585</name>
</gene>
<dbReference type="PROSITE" id="PS00169">
    <property type="entry name" value="D_ALA_DEHYDRATASE"/>
    <property type="match status" value="1"/>
</dbReference>
<comment type="catalytic activity">
    <reaction evidence="8 9">
        <text>2 5-aminolevulinate = porphobilinogen + 2 H2O + H(+)</text>
        <dbReference type="Rhea" id="RHEA:24064"/>
        <dbReference type="ChEBI" id="CHEBI:15377"/>
        <dbReference type="ChEBI" id="CHEBI:15378"/>
        <dbReference type="ChEBI" id="CHEBI:58126"/>
        <dbReference type="ChEBI" id="CHEBI:356416"/>
        <dbReference type="EC" id="4.2.1.24"/>
    </reaction>
</comment>
<comment type="subunit">
    <text evidence="7">Homooctamer; active form. Homohexamer; low activity form.</text>
</comment>
<comment type="similarity">
    <text evidence="2">Belongs to the ALAD family.</text>
</comment>
<dbReference type="EC" id="4.2.1.24" evidence="9"/>
<dbReference type="AlphaFoldDB" id="A0A146M8J9"/>
<dbReference type="GO" id="GO:0006782">
    <property type="term" value="P:protoporphyrinogen IX biosynthetic process"/>
    <property type="evidence" value="ECO:0007669"/>
    <property type="project" value="UniProtKB-UniPathway"/>
</dbReference>
<dbReference type="UniPathway" id="UPA00251">
    <property type="reaction ID" value="UER00318"/>
</dbReference>
<evidence type="ECO:0000256" key="4">
    <source>
        <dbReference type="ARBA" id="ARBA00023239"/>
    </source>
</evidence>
<dbReference type="SMART" id="SM01004">
    <property type="entry name" value="ALAD"/>
    <property type="match status" value="1"/>
</dbReference>
<evidence type="ECO:0000256" key="1">
    <source>
        <dbReference type="ARBA" id="ARBA00004694"/>
    </source>
</evidence>
<dbReference type="Gene3D" id="3.20.20.70">
    <property type="entry name" value="Aldolase class I"/>
    <property type="match status" value="1"/>
</dbReference>
<dbReference type="PANTHER" id="PTHR11458">
    <property type="entry name" value="DELTA-AMINOLEVULINIC ACID DEHYDRATASE"/>
    <property type="match status" value="1"/>
</dbReference>
<evidence type="ECO:0000313" key="10">
    <source>
        <dbReference type="EMBL" id="JAQ13229.1"/>
    </source>
</evidence>
<dbReference type="GO" id="GO:0005829">
    <property type="term" value="C:cytosol"/>
    <property type="evidence" value="ECO:0007669"/>
    <property type="project" value="TreeGrafter"/>
</dbReference>
<evidence type="ECO:0000256" key="3">
    <source>
        <dbReference type="ARBA" id="ARBA00023133"/>
    </source>
</evidence>
<keyword evidence="4 9" id="KW-0456">Lyase</keyword>
<proteinExistence type="inferred from homology"/>
<evidence type="ECO:0000256" key="8">
    <source>
        <dbReference type="ARBA" id="ARBA00047651"/>
    </source>
</evidence>
<comment type="function">
    <text evidence="6">Catalyzes an early step in the biosynthesis of tetrapyrroles. Binds two molecules of 5-aminolevulinate per subunit, each at a distinct site, and catalyzes their condensation to form porphobilinogen.</text>
</comment>
<dbReference type="InterPro" id="IPR030656">
    <property type="entry name" value="ALAD_AS"/>
</dbReference>
<dbReference type="EMBL" id="GDHC01002556">
    <property type="protein sequence ID" value="JAQ16073.1"/>
    <property type="molecule type" value="Transcribed_RNA"/>
</dbReference>
<reference evidence="11" key="1">
    <citation type="journal article" date="2016" name="Gigascience">
        <title>De novo construction of an expanded transcriptome assembly for the western tarnished plant bug, Lygus hesperus.</title>
        <authorList>
            <person name="Tassone E.E."/>
            <person name="Geib S.M."/>
            <person name="Hall B."/>
            <person name="Fabrick J.A."/>
            <person name="Brent C.S."/>
            <person name="Hull J.J."/>
        </authorList>
    </citation>
    <scope>NUCLEOTIDE SEQUENCE</scope>
</reference>
<evidence type="ECO:0000256" key="9">
    <source>
        <dbReference type="RuleBase" id="RU000515"/>
    </source>
</evidence>
<dbReference type="InterPro" id="IPR013785">
    <property type="entry name" value="Aldolase_TIM"/>
</dbReference>
<keyword evidence="3" id="KW-0350">Heme biosynthesis</keyword>
<protein>
    <recommendedName>
        <fullName evidence="9">Delta-aminolevulinic acid dehydratase</fullName>
        <ecNumber evidence="9">4.2.1.24</ecNumber>
    </recommendedName>
</protein>
<sequence length="112" mass="12293">MSYAAKFASCLYGPFRNATGVGSTFGDRKQYQLPPNSTSLAMNAVQRDVAEGADFIIVKPATLYLDIMKLAKQYCESHGNIPVVAYHVSGEYASMCYSIEAGVYCEKDILME</sequence>
<evidence type="ECO:0000256" key="6">
    <source>
        <dbReference type="ARBA" id="ARBA00025628"/>
    </source>
</evidence>
<dbReference type="PANTHER" id="PTHR11458:SF0">
    <property type="entry name" value="DELTA-AMINOLEVULINIC ACID DEHYDRATASE"/>
    <property type="match status" value="1"/>
</dbReference>
<dbReference type="GO" id="GO:0004655">
    <property type="term" value="F:porphobilinogen synthase activity"/>
    <property type="evidence" value="ECO:0007669"/>
    <property type="project" value="UniProtKB-EC"/>
</dbReference>
<keyword evidence="5 9" id="KW-0627">Porphyrin biosynthesis</keyword>
<dbReference type="InterPro" id="IPR001731">
    <property type="entry name" value="ALAD"/>
</dbReference>
<dbReference type="EMBL" id="GDHC01005400">
    <property type="protein sequence ID" value="JAQ13229.1"/>
    <property type="molecule type" value="Transcribed_RNA"/>
</dbReference>
<evidence type="ECO:0000313" key="11">
    <source>
        <dbReference type="EMBL" id="JAQ16073.1"/>
    </source>
</evidence>
<dbReference type="Pfam" id="PF00490">
    <property type="entry name" value="ALAD"/>
    <property type="match status" value="1"/>
</dbReference>
<evidence type="ECO:0000256" key="5">
    <source>
        <dbReference type="ARBA" id="ARBA00023244"/>
    </source>
</evidence>
<evidence type="ECO:0000256" key="2">
    <source>
        <dbReference type="ARBA" id="ARBA00008055"/>
    </source>
</evidence>
<dbReference type="GO" id="GO:0008270">
    <property type="term" value="F:zinc ion binding"/>
    <property type="evidence" value="ECO:0007669"/>
    <property type="project" value="TreeGrafter"/>
</dbReference>
<evidence type="ECO:0000256" key="7">
    <source>
        <dbReference type="ARBA" id="ARBA00025861"/>
    </source>
</evidence>
<organism evidence="11">
    <name type="scientific">Lygus hesperus</name>
    <name type="common">Western plant bug</name>
    <dbReference type="NCBI Taxonomy" id="30085"/>
    <lineage>
        <taxon>Eukaryota</taxon>
        <taxon>Metazoa</taxon>
        <taxon>Ecdysozoa</taxon>
        <taxon>Arthropoda</taxon>
        <taxon>Hexapoda</taxon>
        <taxon>Insecta</taxon>
        <taxon>Pterygota</taxon>
        <taxon>Neoptera</taxon>
        <taxon>Paraneoptera</taxon>
        <taxon>Hemiptera</taxon>
        <taxon>Heteroptera</taxon>
        <taxon>Panheteroptera</taxon>
        <taxon>Cimicomorpha</taxon>
        <taxon>Miridae</taxon>
        <taxon>Mirini</taxon>
        <taxon>Lygus</taxon>
    </lineage>
</organism>